<dbReference type="Pfam" id="PF12511">
    <property type="entry name" value="DUF3716"/>
    <property type="match status" value="1"/>
</dbReference>
<feature type="region of interest" description="Disordered" evidence="1">
    <location>
        <begin position="1"/>
        <end position="51"/>
    </location>
</feature>
<evidence type="ECO:0000313" key="3">
    <source>
        <dbReference type="Proteomes" id="UP001244011"/>
    </source>
</evidence>
<evidence type="ECO:0000313" key="2">
    <source>
        <dbReference type="EMBL" id="KAK1771587.1"/>
    </source>
</evidence>
<gene>
    <name evidence="2" type="ORF">QBC33DRAFT_592042</name>
</gene>
<accession>A0AAJ0C8Q7</accession>
<dbReference type="AlphaFoldDB" id="A0AAJ0C8Q7"/>
<sequence length="281" mass="29662">MSSSSGEDSLFVEQDLDYSSADGEADVSQPAPPQSANPQPAVQPADSPLSSVDEEFLAQVREGQVTFEVLGEELLYPHHSNRQYEANNSHAHCAGHPPLRRPDGKPGSSSIYSLATDPAANLMAAIIQTTGPEAEEPCTRCKKDYAGVWMLCIRPPCKFIDDKVHGACANCVFRGRAADCSQSRKWKLADQSGMLSKATISESTTRWADEVEKIASTVSDPAARGRLASLAASLRLGVFNPGPTPNAEADTGPADPAPGSNDQAHSAPGASEEALPCGCQN</sequence>
<feature type="region of interest" description="Disordered" evidence="1">
    <location>
        <begin position="239"/>
        <end position="281"/>
    </location>
</feature>
<dbReference type="GeneID" id="85314862"/>
<dbReference type="RefSeq" id="XP_060287800.1">
    <property type="nucleotide sequence ID" value="XM_060431675.1"/>
</dbReference>
<reference evidence="2" key="1">
    <citation type="submission" date="2023-06" db="EMBL/GenBank/DDBJ databases">
        <title>Genome-scale phylogeny and comparative genomics of the fungal order Sordariales.</title>
        <authorList>
            <consortium name="Lawrence Berkeley National Laboratory"/>
            <person name="Hensen N."/>
            <person name="Bonometti L."/>
            <person name="Westerberg I."/>
            <person name="Brannstrom I.O."/>
            <person name="Guillou S."/>
            <person name="Cros-Aarteil S."/>
            <person name="Calhoun S."/>
            <person name="Haridas S."/>
            <person name="Kuo A."/>
            <person name="Mondo S."/>
            <person name="Pangilinan J."/>
            <person name="Riley R."/>
            <person name="Labutti K."/>
            <person name="Andreopoulos B."/>
            <person name="Lipzen A."/>
            <person name="Chen C."/>
            <person name="Yanf M."/>
            <person name="Daum C."/>
            <person name="Ng V."/>
            <person name="Clum A."/>
            <person name="Steindorff A."/>
            <person name="Ohm R."/>
            <person name="Martin F."/>
            <person name="Silar P."/>
            <person name="Natvig D."/>
            <person name="Lalanne C."/>
            <person name="Gautier V."/>
            <person name="Ament-Velasquez S.L."/>
            <person name="Kruys A."/>
            <person name="Hutchinson M.I."/>
            <person name="Powell A.J."/>
            <person name="Barry K."/>
            <person name="Miller A.N."/>
            <person name="Grigoriev I.V."/>
            <person name="Debuchy R."/>
            <person name="Gladieux P."/>
            <person name="Thoren M.H."/>
            <person name="Johannesson H."/>
        </authorList>
    </citation>
    <scope>NUCLEOTIDE SEQUENCE</scope>
    <source>
        <strain evidence="2">8032-3</strain>
    </source>
</reference>
<proteinExistence type="predicted"/>
<dbReference type="EMBL" id="MU838998">
    <property type="protein sequence ID" value="KAK1771587.1"/>
    <property type="molecule type" value="Genomic_DNA"/>
</dbReference>
<protein>
    <submittedName>
        <fullName evidence="2">Uncharacterized protein</fullName>
    </submittedName>
</protein>
<keyword evidence="3" id="KW-1185">Reference proteome</keyword>
<comment type="caution">
    <text evidence="2">The sequence shown here is derived from an EMBL/GenBank/DDBJ whole genome shotgun (WGS) entry which is preliminary data.</text>
</comment>
<dbReference type="Proteomes" id="UP001244011">
    <property type="component" value="Unassembled WGS sequence"/>
</dbReference>
<evidence type="ECO:0000256" key="1">
    <source>
        <dbReference type="SAM" id="MobiDB-lite"/>
    </source>
</evidence>
<name>A0AAJ0C8Q7_9PEZI</name>
<organism evidence="2 3">
    <name type="scientific">Phialemonium atrogriseum</name>
    <dbReference type="NCBI Taxonomy" id="1093897"/>
    <lineage>
        <taxon>Eukaryota</taxon>
        <taxon>Fungi</taxon>
        <taxon>Dikarya</taxon>
        <taxon>Ascomycota</taxon>
        <taxon>Pezizomycotina</taxon>
        <taxon>Sordariomycetes</taxon>
        <taxon>Sordariomycetidae</taxon>
        <taxon>Cephalothecales</taxon>
        <taxon>Cephalothecaceae</taxon>
        <taxon>Phialemonium</taxon>
    </lineage>
</organism>
<feature type="region of interest" description="Disordered" evidence="1">
    <location>
        <begin position="88"/>
        <end position="108"/>
    </location>
</feature>
<feature type="compositionally biased region" description="Low complexity" evidence="1">
    <location>
        <begin position="36"/>
        <end position="45"/>
    </location>
</feature>
<dbReference type="InterPro" id="IPR022190">
    <property type="entry name" value="DUF3716"/>
</dbReference>